<feature type="domain" description="NB-ARC" evidence="1">
    <location>
        <begin position="99"/>
        <end position="191"/>
    </location>
</feature>
<dbReference type="InterPro" id="IPR044974">
    <property type="entry name" value="Disease_R_plants"/>
</dbReference>
<dbReference type="InterPro" id="IPR035897">
    <property type="entry name" value="Toll_tir_struct_dom_sf"/>
</dbReference>
<dbReference type="Gene3D" id="3.40.50.10140">
    <property type="entry name" value="Toll/interleukin-1 receptor homology (TIR) domain"/>
    <property type="match status" value="1"/>
</dbReference>
<dbReference type="PRINTS" id="PR00364">
    <property type="entry name" value="DISEASERSIST"/>
</dbReference>
<evidence type="ECO:0000259" key="2">
    <source>
        <dbReference type="Pfam" id="PF01582"/>
    </source>
</evidence>
<dbReference type="GO" id="GO:0006952">
    <property type="term" value="P:defense response"/>
    <property type="evidence" value="ECO:0007669"/>
    <property type="project" value="InterPro"/>
</dbReference>
<dbReference type="Proteomes" id="UP001157418">
    <property type="component" value="Unassembled WGS sequence"/>
</dbReference>
<dbReference type="SUPFAM" id="SSF52540">
    <property type="entry name" value="P-loop containing nucleoside triphosphate hydrolases"/>
    <property type="match status" value="1"/>
</dbReference>
<protein>
    <recommendedName>
        <fullName evidence="5">TIR domain-containing protein</fullName>
    </recommendedName>
</protein>
<accession>A0AAU9MU88</accession>
<evidence type="ECO:0000313" key="3">
    <source>
        <dbReference type="EMBL" id="CAH1431573.1"/>
    </source>
</evidence>
<evidence type="ECO:0000259" key="1">
    <source>
        <dbReference type="Pfam" id="PF00931"/>
    </source>
</evidence>
<evidence type="ECO:0000313" key="4">
    <source>
        <dbReference type="Proteomes" id="UP001157418"/>
    </source>
</evidence>
<dbReference type="Gene3D" id="3.40.50.300">
    <property type="entry name" value="P-loop containing nucleotide triphosphate hydrolases"/>
    <property type="match status" value="1"/>
</dbReference>
<dbReference type="PANTHER" id="PTHR11017:SF340">
    <property type="entry name" value="NB-ARC-RELATED"/>
    <property type="match status" value="1"/>
</dbReference>
<dbReference type="InterPro" id="IPR000157">
    <property type="entry name" value="TIR_dom"/>
</dbReference>
<dbReference type="PANTHER" id="PTHR11017">
    <property type="entry name" value="LEUCINE-RICH REPEAT-CONTAINING PROTEIN"/>
    <property type="match status" value="1"/>
</dbReference>
<sequence length="207" mass="23142">MAPTEVQEQKRKYGEVFAKYERENKTEVESWRKALVDASNISEWEPKHIANGHEAKDIKQIVYEISQKLQPITSSLNDQNLVGMAARLQGLKLELIIGSGGVRMVGIWGVGGGGKITLASSIYNEIFTKFNSYCFVESIREESGRYGLGKLKDKILSQMGVNRAGGGRSLINYRFLYRKVLIVLDDVDHPDQLKALAGSRDWFGEGS</sequence>
<evidence type="ECO:0008006" key="5">
    <source>
        <dbReference type="Google" id="ProtNLM"/>
    </source>
</evidence>
<dbReference type="Pfam" id="PF00931">
    <property type="entry name" value="NB-ARC"/>
    <property type="match status" value="1"/>
</dbReference>
<feature type="domain" description="TIR" evidence="2">
    <location>
        <begin position="3"/>
        <end position="83"/>
    </location>
</feature>
<dbReference type="Pfam" id="PF01582">
    <property type="entry name" value="TIR"/>
    <property type="match status" value="1"/>
</dbReference>
<gene>
    <name evidence="3" type="ORF">LVIROSA_LOCUS18285</name>
</gene>
<comment type="caution">
    <text evidence="3">The sequence shown here is derived from an EMBL/GenBank/DDBJ whole genome shotgun (WGS) entry which is preliminary data.</text>
</comment>
<keyword evidence="4" id="KW-1185">Reference proteome</keyword>
<proteinExistence type="predicted"/>
<dbReference type="InterPro" id="IPR027417">
    <property type="entry name" value="P-loop_NTPase"/>
</dbReference>
<dbReference type="EMBL" id="CAKMRJ010003334">
    <property type="protein sequence ID" value="CAH1431573.1"/>
    <property type="molecule type" value="Genomic_DNA"/>
</dbReference>
<dbReference type="InterPro" id="IPR002182">
    <property type="entry name" value="NB-ARC"/>
</dbReference>
<organism evidence="3 4">
    <name type="scientific">Lactuca virosa</name>
    <dbReference type="NCBI Taxonomy" id="75947"/>
    <lineage>
        <taxon>Eukaryota</taxon>
        <taxon>Viridiplantae</taxon>
        <taxon>Streptophyta</taxon>
        <taxon>Embryophyta</taxon>
        <taxon>Tracheophyta</taxon>
        <taxon>Spermatophyta</taxon>
        <taxon>Magnoliopsida</taxon>
        <taxon>eudicotyledons</taxon>
        <taxon>Gunneridae</taxon>
        <taxon>Pentapetalae</taxon>
        <taxon>asterids</taxon>
        <taxon>campanulids</taxon>
        <taxon>Asterales</taxon>
        <taxon>Asteraceae</taxon>
        <taxon>Cichorioideae</taxon>
        <taxon>Cichorieae</taxon>
        <taxon>Lactucinae</taxon>
        <taxon>Lactuca</taxon>
    </lineage>
</organism>
<dbReference type="AlphaFoldDB" id="A0AAU9MU88"/>
<reference evidence="3 4" key="1">
    <citation type="submission" date="2022-01" db="EMBL/GenBank/DDBJ databases">
        <authorList>
            <person name="Xiong W."/>
            <person name="Schranz E."/>
        </authorList>
    </citation>
    <scope>NUCLEOTIDE SEQUENCE [LARGE SCALE GENOMIC DNA]</scope>
</reference>
<name>A0AAU9MU88_9ASTR</name>
<dbReference type="GO" id="GO:0007165">
    <property type="term" value="P:signal transduction"/>
    <property type="evidence" value="ECO:0007669"/>
    <property type="project" value="InterPro"/>
</dbReference>